<dbReference type="EMBL" id="VHSH01000002">
    <property type="protein sequence ID" value="TQV82172.1"/>
    <property type="molecule type" value="Genomic_DNA"/>
</dbReference>
<feature type="compositionally biased region" description="Polar residues" evidence="2">
    <location>
        <begin position="299"/>
        <end position="308"/>
    </location>
</feature>
<sequence length="517" mass="55606">MTRPKIALLGAILESNRFAPPAELVDFTSLTWLAGDALLSEARATTPKLATEFAAFVRAMDATGDWMPVPCMLAASHPAGPVRKAVIEEVIATSEDMLRAAGPVDAVYICNHGAMVAEHDHDPDGLLMSRIRGVVGPDVPIAATLDLHANISQRMVEACDLIVGYRTNPHVDQIERGEETAFSLRRILASGVRPKIAHVRLPLVPASVTLLSAEHPYGTLIDLGQRRQAEYRGEVLNVSVFGNFLFSDTPDNGLSIVVTAREDEHAAKALAVELADKAWSLRKDFVRQLTSVEEAVAISSGQAPGQESGQDRPPVIFSDAGDNPGGGGSGRTTELLAALHAAGVSNCLFGSFCDPELASEAQRVGVGNRFKARFNRTCDTTLSWGKWDLPFEADAEVLALHDGDVVGERGMTAGRRLALGPSAALRIGGITVVVITDRTQTADPVFFHMFGLDIASARTVVVKSRGHFRAGFSNWFPPSEVFEVDTGGLTSPVHERWPLTHLPRPNYPMDEDTAWTA</sequence>
<keyword evidence="1" id="KW-0378">Hydrolase</keyword>
<dbReference type="GO" id="GO:0008237">
    <property type="term" value="F:metallopeptidase activity"/>
    <property type="evidence" value="ECO:0007669"/>
    <property type="project" value="UniProtKB-KW"/>
</dbReference>
<dbReference type="Proteomes" id="UP000315252">
    <property type="component" value="Unassembled WGS sequence"/>
</dbReference>
<keyword evidence="1" id="KW-0482">Metalloprotease</keyword>
<evidence type="ECO:0000259" key="3">
    <source>
        <dbReference type="Pfam" id="PF07171"/>
    </source>
</evidence>
<dbReference type="AlphaFoldDB" id="A0A545TY75"/>
<dbReference type="InterPro" id="IPR015995">
    <property type="entry name" value="MlrC_N"/>
</dbReference>
<name>A0A545TY75_9PROT</name>
<dbReference type="RefSeq" id="WP_142895802.1">
    <property type="nucleotide sequence ID" value="NZ_ML660053.1"/>
</dbReference>
<evidence type="ECO:0000256" key="1">
    <source>
        <dbReference type="PIRNR" id="PIRNR012702"/>
    </source>
</evidence>
<dbReference type="OrthoDB" id="9782658at2"/>
<dbReference type="GO" id="GO:0006508">
    <property type="term" value="P:proteolysis"/>
    <property type="evidence" value="ECO:0007669"/>
    <property type="project" value="UniProtKB-KW"/>
</dbReference>
<evidence type="ECO:0000256" key="2">
    <source>
        <dbReference type="SAM" id="MobiDB-lite"/>
    </source>
</evidence>
<accession>A0A545TY75</accession>
<evidence type="ECO:0000313" key="6">
    <source>
        <dbReference type="Proteomes" id="UP000315252"/>
    </source>
</evidence>
<dbReference type="PIRSF" id="PIRSF012702">
    <property type="entry name" value="UCP012702"/>
    <property type="match status" value="1"/>
</dbReference>
<dbReference type="Pfam" id="PF07364">
    <property type="entry name" value="DUF1485"/>
    <property type="match status" value="1"/>
</dbReference>
<comment type="function">
    <text evidence="1">Involved in peptidolytic degradation of cyclic heptapeptide hepatotoxin microcystin (MC).</text>
</comment>
<keyword evidence="6" id="KW-1185">Reference proteome</keyword>
<feature type="domain" description="Microcystin LR degradation protein MlrC C-terminal" evidence="3">
    <location>
        <begin position="318"/>
        <end position="500"/>
    </location>
</feature>
<reference evidence="5 6" key="1">
    <citation type="submission" date="2019-06" db="EMBL/GenBank/DDBJ databases">
        <title>Whole genome sequence for Rhodospirillaceae sp. R148.</title>
        <authorList>
            <person name="Wang G."/>
        </authorList>
    </citation>
    <scope>NUCLEOTIDE SEQUENCE [LARGE SCALE GENOMIC DNA]</scope>
    <source>
        <strain evidence="5 6">R148</strain>
    </source>
</reference>
<dbReference type="Pfam" id="PF07171">
    <property type="entry name" value="MlrC_C"/>
    <property type="match status" value="1"/>
</dbReference>
<feature type="region of interest" description="Disordered" evidence="2">
    <location>
        <begin position="298"/>
        <end position="331"/>
    </location>
</feature>
<evidence type="ECO:0000259" key="4">
    <source>
        <dbReference type="Pfam" id="PF07364"/>
    </source>
</evidence>
<proteinExistence type="inferred from homology"/>
<gene>
    <name evidence="5" type="ORF">FKG95_08095</name>
</gene>
<keyword evidence="1" id="KW-0645">Protease</keyword>
<protein>
    <recommendedName>
        <fullName evidence="1">Microcystinase C</fullName>
        <shortName evidence="1">MlrC</shortName>
    </recommendedName>
</protein>
<dbReference type="InterPro" id="IPR010799">
    <property type="entry name" value="MlrC_C"/>
</dbReference>
<comment type="similarity">
    <text evidence="1">Belongs to the peptidase M81 family.</text>
</comment>
<organism evidence="5 6">
    <name type="scientific">Denitrobaculum tricleocarpae</name>
    <dbReference type="NCBI Taxonomy" id="2591009"/>
    <lineage>
        <taxon>Bacteria</taxon>
        <taxon>Pseudomonadati</taxon>
        <taxon>Pseudomonadota</taxon>
        <taxon>Alphaproteobacteria</taxon>
        <taxon>Rhodospirillales</taxon>
        <taxon>Rhodospirillaceae</taxon>
        <taxon>Denitrobaculum</taxon>
    </lineage>
</organism>
<comment type="caution">
    <text evidence="5">The sequence shown here is derived from an EMBL/GenBank/DDBJ whole genome shotgun (WGS) entry which is preliminary data.</text>
</comment>
<dbReference type="InterPro" id="IPR009197">
    <property type="entry name" value="MlrC"/>
</dbReference>
<evidence type="ECO:0000313" key="5">
    <source>
        <dbReference type="EMBL" id="TQV82172.1"/>
    </source>
</evidence>
<comment type="cofactor">
    <cofactor evidence="1">
        <name>Zn(2+)</name>
        <dbReference type="ChEBI" id="CHEBI:29105"/>
    </cofactor>
    <text evidence="1">Binds 1 zinc ion per subunit.</text>
</comment>
<feature type="domain" description="Microcystin LR degradation protein MlrC N-terminal" evidence="4">
    <location>
        <begin position="5"/>
        <end position="297"/>
    </location>
</feature>
<keyword evidence="1" id="KW-0479">Metal-binding</keyword>
<dbReference type="GO" id="GO:0046872">
    <property type="term" value="F:metal ion binding"/>
    <property type="evidence" value="ECO:0007669"/>
    <property type="project" value="UniProtKB-KW"/>
</dbReference>